<evidence type="ECO:0000256" key="8">
    <source>
        <dbReference type="ARBA" id="ARBA00023033"/>
    </source>
</evidence>
<dbReference type="PANTHER" id="PTHR46300:SF7">
    <property type="entry name" value="P450, PUTATIVE (EUROFUNG)-RELATED"/>
    <property type="match status" value="1"/>
</dbReference>
<dbReference type="GO" id="GO:0016705">
    <property type="term" value="F:oxidoreductase activity, acting on paired donors, with incorporation or reduction of molecular oxygen"/>
    <property type="evidence" value="ECO:0007669"/>
    <property type="project" value="InterPro"/>
</dbReference>
<protein>
    <submittedName>
        <fullName evidence="9">Cytochrome P450</fullName>
    </submittedName>
</protein>
<dbReference type="EMBL" id="JAUEPT010000054">
    <property type="protein sequence ID" value="KAK0436547.1"/>
    <property type="molecule type" value="Genomic_DNA"/>
</dbReference>
<evidence type="ECO:0000256" key="7">
    <source>
        <dbReference type="ARBA" id="ARBA00023004"/>
    </source>
</evidence>
<evidence type="ECO:0000313" key="9">
    <source>
        <dbReference type="EMBL" id="KAK0436547.1"/>
    </source>
</evidence>
<comment type="similarity">
    <text evidence="3">Belongs to the cytochrome P450 family.</text>
</comment>
<dbReference type="Proteomes" id="UP001175226">
    <property type="component" value="Unassembled WGS sequence"/>
</dbReference>
<dbReference type="PRINTS" id="PR00463">
    <property type="entry name" value="EP450I"/>
</dbReference>
<dbReference type="Pfam" id="PF00067">
    <property type="entry name" value="p450"/>
    <property type="match status" value="1"/>
</dbReference>
<evidence type="ECO:0000256" key="1">
    <source>
        <dbReference type="ARBA" id="ARBA00001971"/>
    </source>
</evidence>
<keyword evidence="7" id="KW-0408">Iron</keyword>
<evidence type="ECO:0000256" key="4">
    <source>
        <dbReference type="ARBA" id="ARBA00022617"/>
    </source>
</evidence>
<comment type="caution">
    <text evidence="9">The sequence shown here is derived from an EMBL/GenBank/DDBJ whole genome shotgun (WGS) entry which is preliminary data.</text>
</comment>
<keyword evidence="5" id="KW-0479">Metal-binding</keyword>
<sequence>MTPGNIFANTIPILRHIPDWFRGADFKQIAKEWRATIYLMVDRTHGYAAGNAPVSFTSKLLEDEPSAEEEADIKWLAATFYGAGADTTVAALSAFFRAMLLFPDVQTKAQGEIDAVVGNDRLPRSDDRESLPHINALVLEVSRWHTVAPLGEL</sequence>
<dbReference type="GO" id="GO:0020037">
    <property type="term" value="F:heme binding"/>
    <property type="evidence" value="ECO:0007669"/>
    <property type="project" value="InterPro"/>
</dbReference>
<evidence type="ECO:0000256" key="3">
    <source>
        <dbReference type="ARBA" id="ARBA00010617"/>
    </source>
</evidence>
<keyword evidence="10" id="KW-1185">Reference proteome</keyword>
<organism evidence="9 10">
    <name type="scientific">Armillaria borealis</name>
    <dbReference type="NCBI Taxonomy" id="47425"/>
    <lineage>
        <taxon>Eukaryota</taxon>
        <taxon>Fungi</taxon>
        <taxon>Dikarya</taxon>
        <taxon>Basidiomycota</taxon>
        <taxon>Agaricomycotina</taxon>
        <taxon>Agaricomycetes</taxon>
        <taxon>Agaricomycetidae</taxon>
        <taxon>Agaricales</taxon>
        <taxon>Marasmiineae</taxon>
        <taxon>Physalacriaceae</taxon>
        <taxon>Armillaria</taxon>
    </lineage>
</organism>
<keyword evidence="4" id="KW-0349">Heme</keyword>
<accession>A0AA39MJE6</accession>
<evidence type="ECO:0000256" key="6">
    <source>
        <dbReference type="ARBA" id="ARBA00023002"/>
    </source>
</evidence>
<dbReference type="PANTHER" id="PTHR46300">
    <property type="entry name" value="P450, PUTATIVE (EUROFUNG)-RELATED-RELATED"/>
    <property type="match status" value="1"/>
</dbReference>
<evidence type="ECO:0000313" key="10">
    <source>
        <dbReference type="Proteomes" id="UP001175226"/>
    </source>
</evidence>
<dbReference type="GO" id="GO:0005506">
    <property type="term" value="F:iron ion binding"/>
    <property type="evidence" value="ECO:0007669"/>
    <property type="project" value="InterPro"/>
</dbReference>
<dbReference type="InterPro" id="IPR050364">
    <property type="entry name" value="Cytochrome_P450_fung"/>
</dbReference>
<name>A0AA39MJE6_9AGAR</name>
<gene>
    <name evidence="9" type="ORF">EV421DRAFT_2038629</name>
</gene>
<dbReference type="GO" id="GO:0004497">
    <property type="term" value="F:monooxygenase activity"/>
    <property type="evidence" value="ECO:0007669"/>
    <property type="project" value="UniProtKB-KW"/>
</dbReference>
<evidence type="ECO:0000256" key="5">
    <source>
        <dbReference type="ARBA" id="ARBA00022723"/>
    </source>
</evidence>
<keyword evidence="8" id="KW-0503">Monooxygenase</keyword>
<proteinExistence type="inferred from homology"/>
<dbReference type="Gene3D" id="1.10.630.10">
    <property type="entry name" value="Cytochrome P450"/>
    <property type="match status" value="1"/>
</dbReference>
<dbReference type="InterPro" id="IPR036396">
    <property type="entry name" value="Cyt_P450_sf"/>
</dbReference>
<comment type="pathway">
    <text evidence="2">Secondary metabolite biosynthesis.</text>
</comment>
<dbReference type="SUPFAM" id="SSF48264">
    <property type="entry name" value="Cytochrome P450"/>
    <property type="match status" value="1"/>
</dbReference>
<evidence type="ECO:0000256" key="2">
    <source>
        <dbReference type="ARBA" id="ARBA00005179"/>
    </source>
</evidence>
<dbReference type="InterPro" id="IPR002401">
    <property type="entry name" value="Cyt_P450_E_grp-I"/>
</dbReference>
<keyword evidence="6" id="KW-0560">Oxidoreductase</keyword>
<comment type="cofactor">
    <cofactor evidence="1">
        <name>heme</name>
        <dbReference type="ChEBI" id="CHEBI:30413"/>
    </cofactor>
</comment>
<reference evidence="9" key="1">
    <citation type="submission" date="2023-06" db="EMBL/GenBank/DDBJ databases">
        <authorList>
            <consortium name="Lawrence Berkeley National Laboratory"/>
            <person name="Ahrendt S."/>
            <person name="Sahu N."/>
            <person name="Indic B."/>
            <person name="Wong-Bajracharya J."/>
            <person name="Merenyi Z."/>
            <person name="Ke H.-M."/>
            <person name="Monk M."/>
            <person name="Kocsube S."/>
            <person name="Drula E."/>
            <person name="Lipzen A."/>
            <person name="Balint B."/>
            <person name="Henrissat B."/>
            <person name="Andreopoulos B."/>
            <person name="Martin F.M."/>
            <person name="Harder C.B."/>
            <person name="Rigling D."/>
            <person name="Ford K.L."/>
            <person name="Foster G.D."/>
            <person name="Pangilinan J."/>
            <person name="Papanicolaou A."/>
            <person name="Barry K."/>
            <person name="LaButti K."/>
            <person name="Viragh M."/>
            <person name="Koriabine M."/>
            <person name="Yan M."/>
            <person name="Riley R."/>
            <person name="Champramary S."/>
            <person name="Plett K.L."/>
            <person name="Tsai I.J."/>
            <person name="Slot J."/>
            <person name="Sipos G."/>
            <person name="Plett J."/>
            <person name="Nagy L.G."/>
            <person name="Grigoriev I.V."/>
        </authorList>
    </citation>
    <scope>NUCLEOTIDE SEQUENCE</scope>
    <source>
        <strain evidence="9">FPL87.14</strain>
    </source>
</reference>
<dbReference type="InterPro" id="IPR001128">
    <property type="entry name" value="Cyt_P450"/>
</dbReference>
<dbReference type="AlphaFoldDB" id="A0AA39MJE6"/>